<dbReference type="AlphaFoldDB" id="A0A5N6JU58"/>
<dbReference type="EMBL" id="VIGI01000014">
    <property type="protein sequence ID" value="KAB8291766.1"/>
    <property type="molecule type" value="Genomic_DNA"/>
</dbReference>
<evidence type="ECO:0000313" key="2">
    <source>
        <dbReference type="Proteomes" id="UP000326757"/>
    </source>
</evidence>
<accession>A0A5N6JU58</accession>
<keyword evidence="2" id="KW-1185">Reference proteome</keyword>
<proteinExistence type="predicted"/>
<comment type="caution">
    <text evidence="1">The sequence shown here is derived from an EMBL/GenBank/DDBJ whole genome shotgun (WGS) entry which is preliminary data.</text>
</comment>
<organism evidence="1 2">
    <name type="scientific">Monilinia laxa</name>
    <name type="common">Brown rot fungus</name>
    <name type="synonym">Sclerotinia laxa</name>
    <dbReference type="NCBI Taxonomy" id="61186"/>
    <lineage>
        <taxon>Eukaryota</taxon>
        <taxon>Fungi</taxon>
        <taxon>Dikarya</taxon>
        <taxon>Ascomycota</taxon>
        <taxon>Pezizomycotina</taxon>
        <taxon>Leotiomycetes</taxon>
        <taxon>Helotiales</taxon>
        <taxon>Sclerotiniaceae</taxon>
        <taxon>Monilinia</taxon>
    </lineage>
</organism>
<name>A0A5N6JU58_MONLA</name>
<reference evidence="1 2" key="1">
    <citation type="submission" date="2019-06" db="EMBL/GenBank/DDBJ databases">
        <title>Genome Sequence of the Brown Rot Fungal Pathogen Monilinia laxa.</title>
        <authorList>
            <person name="De Miccolis Angelini R.M."/>
            <person name="Landi L."/>
            <person name="Abate D."/>
            <person name="Pollastro S."/>
            <person name="Romanazzi G."/>
            <person name="Faretra F."/>
        </authorList>
    </citation>
    <scope>NUCLEOTIDE SEQUENCE [LARGE SCALE GENOMIC DNA]</scope>
    <source>
        <strain evidence="1 2">Mlax316</strain>
    </source>
</reference>
<gene>
    <name evidence="1" type="ORF">EYC80_006561</name>
</gene>
<protein>
    <submittedName>
        <fullName evidence="1">Uncharacterized protein</fullName>
    </submittedName>
</protein>
<sequence>MYVNDIGTYQSKGQDKETWRDQLGGDTVIVIAIVIVIEESFQHKLDTYCHNHKPIHISNLCIPELIPIASLPRASFILFLSPQSHHAPFIFNSIVHHIHIHSIHIQRIHHHEGWSRYPWQELASIEMRLVYGLL</sequence>
<dbReference type="Proteomes" id="UP000326757">
    <property type="component" value="Unassembled WGS sequence"/>
</dbReference>
<evidence type="ECO:0000313" key="1">
    <source>
        <dbReference type="EMBL" id="KAB8291766.1"/>
    </source>
</evidence>